<keyword evidence="1" id="KW-0472">Membrane</keyword>
<accession>A0A521FV99</accession>
<evidence type="ECO:0000313" key="2">
    <source>
        <dbReference type="EMBL" id="SMP00087.1"/>
    </source>
</evidence>
<feature type="transmembrane region" description="Helical" evidence="1">
    <location>
        <begin position="224"/>
        <end position="245"/>
    </location>
</feature>
<dbReference type="EMBL" id="FXTJ01000023">
    <property type="protein sequence ID" value="SMP00087.1"/>
    <property type="molecule type" value="Genomic_DNA"/>
</dbReference>
<feature type="transmembrane region" description="Helical" evidence="1">
    <location>
        <begin position="251"/>
        <end position="275"/>
    </location>
</feature>
<dbReference type="AlphaFoldDB" id="A0A521FV99"/>
<proteinExistence type="predicted"/>
<reference evidence="2 3" key="1">
    <citation type="submission" date="2017-05" db="EMBL/GenBank/DDBJ databases">
        <authorList>
            <person name="Varghese N."/>
            <person name="Submissions S."/>
        </authorList>
    </citation>
    <scope>NUCLEOTIDE SEQUENCE [LARGE SCALE GENOMIC DNA]</scope>
    <source>
        <strain evidence="2 3">DSM 46834</strain>
    </source>
</reference>
<protein>
    <submittedName>
        <fullName evidence="2">Uncharacterized protein</fullName>
    </submittedName>
</protein>
<dbReference type="Proteomes" id="UP000317484">
    <property type="component" value="Unassembled WGS sequence"/>
</dbReference>
<sequence>MGTRLRRLPGLVAAVAAAVATTGLLWRPSGRPVGVVTPRGRTAELAGSGLYAHDTVFTAAGNTAVDAVVLAFGVPLVVTAWLQHRRGSPRGSLLLTGALGYLLYVYANYALGVAYNPLFLAYVTLLATGLAGFLLALGTTDRAALRAVAADPAVPHRALSRFLLASAAVTAVVWLQPLLSALATAGTPDLLDVYTTPVTSALDLAVVAPAAALAGLLVRRRDPLGYLVATPLLVTIVLLLPTIALSTALQAAAGISFTVPQVVGPIAGFGGLGVVGLRLLTRLLRAVPAVPPVDPVEPSEASDERSHV</sequence>
<evidence type="ECO:0000313" key="3">
    <source>
        <dbReference type="Proteomes" id="UP000317484"/>
    </source>
</evidence>
<feature type="transmembrane region" description="Helical" evidence="1">
    <location>
        <begin position="93"/>
        <end position="112"/>
    </location>
</feature>
<keyword evidence="3" id="KW-1185">Reference proteome</keyword>
<evidence type="ECO:0000256" key="1">
    <source>
        <dbReference type="SAM" id="Phobius"/>
    </source>
</evidence>
<keyword evidence="1" id="KW-1133">Transmembrane helix</keyword>
<feature type="transmembrane region" description="Helical" evidence="1">
    <location>
        <begin position="158"/>
        <end position="178"/>
    </location>
</feature>
<feature type="transmembrane region" description="Helical" evidence="1">
    <location>
        <begin position="118"/>
        <end position="137"/>
    </location>
</feature>
<organism evidence="2 3">
    <name type="scientific">Geodermatophilus aquaeductus</name>
    <dbReference type="NCBI Taxonomy" id="1564161"/>
    <lineage>
        <taxon>Bacteria</taxon>
        <taxon>Bacillati</taxon>
        <taxon>Actinomycetota</taxon>
        <taxon>Actinomycetes</taxon>
        <taxon>Geodermatophilales</taxon>
        <taxon>Geodermatophilaceae</taxon>
        <taxon>Geodermatophilus</taxon>
    </lineage>
</organism>
<name>A0A521FV99_9ACTN</name>
<gene>
    <name evidence="2" type="ORF">SAMN06273567_12325</name>
</gene>
<feature type="transmembrane region" description="Helical" evidence="1">
    <location>
        <begin position="198"/>
        <end position="217"/>
    </location>
</feature>
<dbReference type="RefSeq" id="WP_142461350.1">
    <property type="nucleotide sequence ID" value="NZ_FXTJ01000023.1"/>
</dbReference>
<keyword evidence="1" id="KW-0812">Transmembrane</keyword>
<feature type="transmembrane region" description="Helical" evidence="1">
    <location>
        <begin position="59"/>
        <end position="81"/>
    </location>
</feature>